<evidence type="ECO:0000256" key="9">
    <source>
        <dbReference type="ARBA" id="ARBA00022801"/>
    </source>
</evidence>
<keyword evidence="7 15" id="KW-0479">Metal-binding</keyword>
<feature type="region of interest" description="Disordered" evidence="16">
    <location>
        <begin position="196"/>
        <end position="215"/>
    </location>
</feature>
<keyword evidence="10 15" id="KW-0720">Serine protease</keyword>
<feature type="binding site" evidence="15">
    <location>
        <position position="607"/>
    </location>
    <ligand>
        <name>Ca(2+)</name>
        <dbReference type="ChEBI" id="CHEBI:29108"/>
    </ligand>
</feature>
<evidence type="ECO:0000256" key="17">
    <source>
        <dbReference type="SAM" id="SignalP"/>
    </source>
</evidence>
<dbReference type="PANTHER" id="PTHR14218">
    <property type="entry name" value="PROTEASE S8 TRIPEPTIDYL PEPTIDASE I CLN2"/>
    <property type="match status" value="1"/>
</dbReference>
<dbReference type="EC" id="3.4.14.10" evidence="4"/>
<feature type="binding site" evidence="15">
    <location>
        <position position="628"/>
    </location>
    <ligand>
        <name>Ca(2+)</name>
        <dbReference type="ChEBI" id="CHEBI:29108"/>
    </ligand>
</feature>
<comment type="subcellular location">
    <subcellularLocation>
        <location evidence="3">Secreted</location>
        <location evidence="3">Extracellular space</location>
    </subcellularLocation>
</comment>
<reference evidence="19 20" key="1">
    <citation type="journal article" date="2016" name="Mol. Biol. Evol.">
        <title>Comparative Genomics of Early-Diverging Mushroom-Forming Fungi Provides Insights into the Origins of Lignocellulose Decay Capabilities.</title>
        <authorList>
            <person name="Nagy L.G."/>
            <person name="Riley R."/>
            <person name="Tritt A."/>
            <person name="Adam C."/>
            <person name="Daum C."/>
            <person name="Floudas D."/>
            <person name="Sun H."/>
            <person name="Yadav J.S."/>
            <person name="Pangilinan J."/>
            <person name="Larsson K.H."/>
            <person name="Matsuura K."/>
            <person name="Barry K."/>
            <person name="Labutti K."/>
            <person name="Kuo R."/>
            <person name="Ohm R.A."/>
            <person name="Bhattacharya S.S."/>
            <person name="Shirouzu T."/>
            <person name="Yoshinaga Y."/>
            <person name="Martin F.M."/>
            <person name="Grigoriev I.V."/>
            <person name="Hibbett D.S."/>
        </authorList>
    </citation>
    <scope>NUCLEOTIDE SEQUENCE [LARGE SCALE GENOMIC DNA]</scope>
    <source>
        <strain evidence="19 20">93-53</strain>
    </source>
</reference>
<dbReference type="SMART" id="SM00944">
    <property type="entry name" value="Pro-kuma_activ"/>
    <property type="match status" value="1"/>
</dbReference>
<feature type="binding site" evidence="15">
    <location>
        <position position="608"/>
    </location>
    <ligand>
        <name>Ca(2+)</name>
        <dbReference type="ChEBI" id="CHEBI:29108"/>
    </ligand>
</feature>
<keyword evidence="5" id="KW-0964">Secreted</keyword>
<dbReference type="GO" id="GO:0005576">
    <property type="term" value="C:extracellular region"/>
    <property type="evidence" value="ECO:0007669"/>
    <property type="project" value="UniProtKB-SubCell"/>
</dbReference>
<dbReference type="GeneID" id="63821792"/>
<feature type="active site" description="Charge relay system" evidence="15">
    <location>
        <position position="316"/>
    </location>
</feature>
<gene>
    <name evidence="19" type="ORF">LAESUDRAFT_658667</name>
</gene>
<keyword evidence="6 15" id="KW-0645">Protease</keyword>
<dbReference type="GO" id="GO:0008240">
    <property type="term" value="F:tripeptidyl-peptidase activity"/>
    <property type="evidence" value="ECO:0007669"/>
    <property type="project" value="UniProtKB-EC"/>
</dbReference>
<dbReference type="InParanoid" id="A0A165D2B2"/>
<evidence type="ECO:0000256" key="14">
    <source>
        <dbReference type="ARBA" id="ARBA00023180"/>
    </source>
</evidence>
<evidence type="ECO:0000256" key="8">
    <source>
        <dbReference type="ARBA" id="ARBA00022729"/>
    </source>
</evidence>
<evidence type="ECO:0000256" key="6">
    <source>
        <dbReference type="ARBA" id="ARBA00022670"/>
    </source>
</evidence>
<dbReference type="PANTHER" id="PTHR14218:SF19">
    <property type="entry name" value="SERINE PROTEASE AORO, PUTATIVE (AFU_ORTHOLOGUE AFUA_6G10250)-RELATED"/>
    <property type="match status" value="1"/>
</dbReference>
<evidence type="ECO:0000256" key="3">
    <source>
        <dbReference type="ARBA" id="ARBA00004239"/>
    </source>
</evidence>
<evidence type="ECO:0000256" key="7">
    <source>
        <dbReference type="ARBA" id="ARBA00022723"/>
    </source>
</evidence>
<dbReference type="GO" id="GO:0046872">
    <property type="term" value="F:metal ion binding"/>
    <property type="evidence" value="ECO:0007669"/>
    <property type="project" value="UniProtKB-UniRule"/>
</dbReference>
<evidence type="ECO:0000256" key="4">
    <source>
        <dbReference type="ARBA" id="ARBA00012462"/>
    </source>
</evidence>
<feature type="active site" description="Charge relay system" evidence="15">
    <location>
        <position position="564"/>
    </location>
</feature>
<sequence>MLATRMLSALSLALSIGGVASFSSSRVVHETRGRVPLGWSPMRRADSSMILPMRIGLVQPNLENIESYIMDVSHPDSPNYGQHWSPARVAQTFRPTQESVNTVIGWLVDNGIEAERVTLSYGGGWVLTNVTIDEAESLLGTEYYVYQYGDDESHTHIGCHERYHLPEDVAKHVELVTPTLHFDAKPKAAPVQYSKYDKKDGSQNNASAQSVGQPNFGTSFPKTSGTISTIISELEDCDEQIVPDCLRALYSFVYEPFAADKNSIAIVEYTPQGYIADDLDMFFANFSPSQVGERPILDSIDGGVLSNYGGFGYAGESNLDLQYSMSLVTGKQPVTLYQAGDLYEGASFDNLLDALDASYCTFEGGDNPEYDATYPDPYGVGYQGPENCGTITPAYIMSTSYGYTEADLTPAYAQRQCAEYAKLGLLGTTILYSSGDEGVAGQYGICLDSEGYEDYYGDIFAPTFPGGCPYVTSVGATQVNPNATVWEPESACEQVIYSGGGFSNVFARPKYQKAAVEHYLTTYPPPYASDIYNATSRGFPDISANGANYVVAVSGEYYLVYGTSCSSPVSAAIFSAINDARLAIGKGPIGFINPTIYTPVFMAAFNDITSGSNPGCGTEGFYAQPGWDPVTGVGTPNFVKLLALWLLLP</sequence>
<comment type="function">
    <text evidence="2">Secreted tripeptidyl-peptidase which degrades proteins at acidic pHs and is involved in virulence.</text>
</comment>
<dbReference type="Gene3D" id="3.40.50.200">
    <property type="entry name" value="Peptidase S8/S53 domain"/>
    <property type="match status" value="1"/>
</dbReference>
<dbReference type="InterPro" id="IPR015366">
    <property type="entry name" value="S53_propep"/>
</dbReference>
<feature type="compositionally biased region" description="Polar residues" evidence="16">
    <location>
        <begin position="202"/>
        <end position="215"/>
    </location>
</feature>
<evidence type="ECO:0000313" key="19">
    <source>
        <dbReference type="EMBL" id="KZT04012.1"/>
    </source>
</evidence>
<dbReference type="SUPFAM" id="SSF54897">
    <property type="entry name" value="Protease propeptides/inhibitors"/>
    <property type="match status" value="1"/>
</dbReference>
<dbReference type="InterPro" id="IPR030400">
    <property type="entry name" value="Sedolisin_dom"/>
</dbReference>
<name>A0A165D2B2_9APHY</name>
<keyword evidence="20" id="KW-1185">Reference proteome</keyword>
<dbReference type="CDD" id="cd11377">
    <property type="entry name" value="Pro-peptidase_S53"/>
    <property type="match status" value="1"/>
</dbReference>
<feature type="domain" description="Peptidase S53" evidence="18">
    <location>
        <begin position="240"/>
        <end position="648"/>
    </location>
</feature>
<dbReference type="EMBL" id="KV427640">
    <property type="protein sequence ID" value="KZT04012.1"/>
    <property type="molecule type" value="Genomic_DNA"/>
</dbReference>
<dbReference type="RefSeq" id="XP_040761752.1">
    <property type="nucleotide sequence ID" value="XM_040904762.1"/>
</dbReference>
<feature type="signal peptide" evidence="17">
    <location>
        <begin position="1"/>
        <end position="21"/>
    </location>
</feature>
<feature type="chain" id="PRO_5007856333" description="tripeptidyl-peptidase II" evidence="17">
    <location>
        <begin position="22"/>
        <end position="649"/>
    </location>
</feature>
<keyword evidence="8 17" id="KW-0732">Signal</keyword>
<feature type="active site" description="Charge relay system" evidence="15">
    <location>
        <position position="320"/>
    </location>
</feature>
<keyword evidence="9 15" id="KW-0378">Hydrolase</keyword>
<evidence type="ECO:0000256" key="11">
    <source>
        <dbReference type="ARBA" id="ARBA00022837"/>
    </source>
</evidence>
<keyword evidence="13" id="KW-0865">Zymogen</keyword>
<dbReference type="InterPro" id="IPR050819">
    <property type="entry name" value="Tripeptidyl-peptidase_I"/>
</dbReference>
<evidence type="ECO:0000256" key="13">
    <source>
        <dbReference type="ARBA" id="ARBA00023145"/>
    </source>
</evidence>
<dbReference type="CDD" id="cd04056">
    <property type="entry name" value="Peptidases_S53"/>
    <property type="match status" value="1"/>
</dbReference>
<comment type="cofactor">
    <cofactor evidence="15">
        <name>Ca(2+)</name>
        <dbReference type="ChEBI" id="CHEBI:29108"/>
    </cofactor>
    <text evidence="15">Binds 1 Ca(2+) ion per subunit.</text>
</comment>
<evidence type="ECO:0000256" key="15">
    <source>
        <dbReference type="PROSITE-ProRule" id="PRU01032"/>
    </source>
</evidence>
<evidence type="ECO:0000256" key="1">
    <source>
        <dbReference type="ARBA" id="ARBA00001910"/>
    </source>
</evidence>
<comment type="catalytic activity">
    <reaction evidence="1">
        <text>Release of an N-terminal tripeptide from a polypeptide.</text>
        <dbReference type="EC" id="3.4.14.10"/>
    </reaction>
</comment>
<evidence type="ECO:0000259" key="18">
    <source>
        <dbReference type="PROSITE" id="PS51695"/>
    </source>
</evidence>
<evidence type="ECO:0000256" key="12">
    <source>
        <dbReference type="ARBA" id="ARBA00023026"/>
    </source>
</evidence>
<evidence type="ECO:0000256" key="10">
    <source>
        <dbReference type="ARBA" id="ARBA00022825"/>
    </source>
</evidence>
<protein>
    <recommendedName>
        <fullName evidence="4">tripeptidyl-peptidase II</fullName>
        <ecNumber evidence="4">3.4.14.10</ecNumber>
    </recommendedName>
</protein>
<dbReference type="GO" id="GO:0006508">
    <property type="term" value="P:proteolysis"/>
    <property type="evidence" value="ECO:0007669"/>
    <property type="project" value="UniProtKB-KW"/>
</dbReference>
<keyword evidence="11 15" id="KW-0106">Calcium</keyword>
<proteinExistence type="predicted"/>
<dbReference type="STRING" id="1314785.A0A165D2B2"/>
<evidence type="ECO:0000313" key="20">
    <source>
        <dbReference type="Proteomes" id="UP000076871"/>
    </source>
</evidence>
<dbReference type="FunFam" id="3.40.50.200:FF:000015">
    <property type="entry name" value="Tripeptidyl peptidase A"/>
    <property type="match status" value="1"/>
</dbReference>
<feature type="binding site" evidence="15">
    <location>
        <position position="626"/>
    </location>
    <ligand>
        <name>Ca(2+)</name>
        <dbReference type="ChEBI" id="CHEBI:29108"/>
    </ligand>
</feature>
<evidence type="ECO:0000256" key="2">
    <source>
        <dbReference type="ARBA" id="ARBA00002451"/>
    </source>
</evidence>
<keyword evidence="14" id="KW-0325">Glycoprotein</keyword>
<accession>A0A165D2B2</accession>
<evidence type="ECO:0000256" key="5">
    <source>
        <dbReference type="ARBA" id="ARBA00022525"/>
    </source>
</evidence>
<dbReference type="GO" id="GO:0004252">
    <property type="term" value="F:serine-type endopeptidase activity"/>
    <property type="evidence" value="ECO:0007669"/>
    <property type="project" value="UniProtKB-UniRule"/>
</dbReference>
<dbReference type="AlphaFoldDB" id="A0A165D2B2"/>
<keyword evidence="12" id="KW-0843">Virulence</keyword>
<dbReference type="InterPro" id="IPR036852">
    <property type="entry name" value="Peptidase_S8/S53_dom_sf"/>
</dbReference>
<dbReference type="OrthoDB" id="409122at2759"/>
<organism evidence="19 20">
    <name type="scientific">Laetiporus sulphureus 93-53</name>
    <dbReference type="NCBI Taxonomy" id="1314785"/>
    <lineage>
        <taxon>Eukaryota</taxon>
        <taxon>Fungi</taxon>
        <taxon>Dikarya</taxon>
        <taxon>Basidiomycota</taxon>
        <taxon>Agaricomycotina</taxon>
        <taxon>Agaricomycetes</taxon>
        <taxon>Polyporales</taxon>
        <taxon>Laetiporus</taxon>
    </lineage>
</organism>
<dbReference type="Pfam" id="PF09286">
    <property type="entry name" value="Pro-kuma_activ"/>
    <property type="match status" value="1"/>
</dbReference>
<dbReference type="Proteomes" id="UP000076871">
    <property type="component" value="Unassembled WGS sequence"/>
</dbReference>
<dbReference type="SUPFAM" id="SSF52743">
    <property type="entry name" value="Subtilisin-like"/>
    <property type="match status" value="1"/>
</dbReference>
<evidence type="ECO:0000256" key="16">
    <source>
        <dbReference type="SAM" id="MobiDB-lite"/>
    </source>
</evidence>
<dbReference type="PROSITE" id="PS51695">
    <property type="entry name" value="SEDOLISIN"/>
    <property type="match status" value="1"/>
</dbReference>